<organism evidence="2 3">
    <name type="scientific">Spodoptera exigua nuclear polyhedrosis virus (strain US)</name>
    <name type="common">SeMNPV</name>
    <dbReference type="NCBI Taxonomy" id="31506"/>
    <lineage>
        <taxon>Viruses</taxon>
        <taxon>Viruses incertae sedis</taxon>
        <taxon>Naldaviricetes</taxon>
        <taxon>Lefavirales</taxon>
        <taxon>Baculoviridae</taxon>
        <taxon>Alphabaculovirus</taxon>
        <taxon>Spodoptera exigua multiple nucleopolyhedrovirus</taxon>
    </lineage>
</organism>
<dbReference type="OrthoDB" id="6830at10239"/>
<feature type="transmembrane region" description="Helical" evidence="1">
    <location>
        <begin position="824"/>
        <end position="852"/>
    </location>
</feature>
<organismHost>
    <name type="scientific">Lepidoptera</name>
    <name type="common">moths &amp; butterflies</name>
    <dbReference type="NCBI Taxonomy" id="7088"/>
</organismHost>
<reference evidence="2 3" key="2">
    <citation type="journal article" date="1993" name="J. Gen. Virol.">
        <title>Nucleotide sequence and transcriptional analysis of the p10 gene of Spodoptera exigua nuclear polyhedrosis virus.</title>
        <authorList>
            <person name="Zuidema D."/>
            <person name="van Oers M.M."/>
            <person name="van Strien E.A."/>
            <person name="Caballero P.C."/>
            <person name="Klok E.J."/>
            <person name="Goldbach R.W."/>
            <person name="Vlak J.M."/>
        </authorList>
    </citation>
    <scope>NUCLEOTIDE SEQUENCE [LARGE SCALE GENOMIC DNA]</scope>
</reference>
<reference evidence="2 3" key="3">
    <citation type="journal article" date="1997" name="J. Gen. Virol.">
        <title>Baculoviruses contain a gene for the large subunit of ribonucleotide reductase.</title>
        <authorList>
            <person name="van Strien E.A."/>
            <person name="Faktor O."/>
            <person name="Hu Z.H."/>
            <person name="Zuidema D."/>
            <person name="Goldbach R.W."/>
            <person name="Vlak J.M."/>
        </authorList>
    </citation>
    <scope>NUCLEOTIDE SEQUENCE [LARGE SCALE GENOMIC DNA]</scope>
</reference>
<dbReference type="KEGG" id="vg:2715717"/>
<keyword evidence="1" id="KW-0472">Membrane</keyword>
<protein>
    <submittedName>
        <fullName evidence="2">ORF30</fullName>
    </submittedName>
</protein>
<reference evidence="2 3" key="6">
    <citation type="journal article" date="1999" name="J. Gen. Virol.">
        <title>Sequence and organization of the Spodoptera exigua multicapsid nucleopolyhedrovirus genome.</title>
        <authorList>
            <person name="IJkel W.F."/>
            <person name="van Strien E.A."/>
            <person name="Heldens J.G."/>
            <person name="Broer R."/>
            <person name="Zuidema D."/>
            <person name="Goldbach R.W."/>
            <person name="Vlak J.M."/>
        </authorList>
    </citation>
    <scope>NUCLEOTIDE SEQUENCE [LARGE SCALE GENOMIC DNA]</scope>
</reference>
<dbReference type="RefSeq" id="NP_037790.1">
    <property type="nucleotide sequence ID" value="NC_002169.1"/>
</dbReference>
<reference evidence="2 3" key="7">
    <citation type="journal article" date="1999" name="Virus Res.">
        <title>Identification, sequence analysis and phylogeny of the lef-2 gene of Helicoverpa armigera single-nucleocapsid baculovirus.</title>
        <authorList>
            <person name="Chen X."/>
            <person name="IJkel W.F."/>
            <person name="Dominy C."/>
            <person name="de Andrade Zanotto P.M."/>
            <person name="Hashimoto Y."/>
            <person name="Faktor O."/>
            <person name="Hayakawa T."/>
            <person name="Wang C."/>
            <person name="Prekumar A."/>
            <person name="Mathavan S."/>
            <person name="Krell P.J."/>
            <person name="Hu Z."/>
            <person name="Vlak J.M."/>
        </authorList>
    </citation>
    <scope>NUCLEOTIDE SEQUENCE [LARGE SCALE GENOMIC DNA]</scope>
</reference>
<keyword evidence="1" id="KW-0812">Transmembrane</keyword>
<reference evidence="2 3" key="5">
    <citation type="journal article" date="1998" name="J. Gen. Virol.">
        <title>Specificity of multiple homologous genomic regions in Spodoptera exigua nucleopolyhedrovirus DNA replication.</title>
        <authorList>
            <person name="Broer R."/>
            <person name="Heldens J.G."/>
            <person name="van Strien E.A."/>
            <person name="Zuidema D."/>
            <person name="Vlak J.M."/>
        </authorList>
    </citation>
    <scope>NUCLEOTIDE SEQUENCE [LARGE SCALE GENOMIC DNA]</scope>
</reference>
<keyword evidence="1" id="KW-1133">Transmembrane helix</keyword>
<name>Q9J8A5_NPVSE</name>
<accession>Q9J8A5</accession>
<keyword evidence="3" id="KW-1185">Reference proteome</keyword>
<evidence type="ECO:0000313" key="3">
    <source>
        <dbReference type="Proteomes" id="UP000203151"/>
    </source>
</evidence>
<reference evidence="2 3" key="1">
    <citation type="journal article" date="1992" name="J. Gen. Virol.">
        <title>Nucleotide sequence and transcriptional analysis of the polyhedrin gene of Spodoptera exigua nuclear polyhedrosis virus.</title>
        <authorList>
            <person name="van Strien E.A."/>
            <person name="Zuidema D."/>
            <person name="Goldbach R.W."/>
            <person name="Vlak J.M."/>
        </authorList>
    </citation>
    <scope>NUCLEOTIDE SEQUENCE [LARGE SCALE GENOMIC DNA]</scope>
</reference>
<evidence type="ECO:0000256" key="1">
    <source>
        <dbReference type="SAM" id="Phobius"/>
    </source>
</evidence>
<dbReference type="Proteomes" id="UP000203151">
    <property type="component" value="Segment"/>
</dbReference>
<dbReference type="GeneID" id="2715717"/>
<sequence>MTTLLSLSLIVLTATTTTAVLANDNNVNEYREKCVPIKFKKDSSCDAKSIVSEFEVERFNFTKIAELRRFTQWIELMSEIQRYAPQPRTIGSVAHHLEKFVRINGGITRDMQLAGDAVYRAVAELYANYHKVLHFKDDWVQYQNFFNNYIIWTQPSSRFKTLLAMYAHLRSSLRYSRHFIAEIDEAVVRLISITLDYPLTAMKREHVKQEAYIYYVSKLKNVDRKRFDNLYESIEMEQFPHTTILRSGPVNVTVHHNIRDLDVLNKMQEECDFVYDNFRGLWSRLNISFTHTIFTMDMYVYENRSEYVRTGLLKTISVDNGGISLYQYKPQKIQASVFFDNDVIPNAFGHELFHCLLYSTNHRVLHQPNSHWYLEGAANRFGFRKCFWRDYFNLRNYRDKTIDEIVHADYDDKILYPMGSALVSFLYEKRPEILKAAVLNYNYTIVSNAQLESEFTTFKLNKLAECNYIKNHGRHIVVGEKEEVQKIYTGQIVSNDTFMRCRNYIAVRFSDCVFIMTPSKLYLENNVFAKSIVNPQKIIRFNRNEVTRFDLDFLQKGLIKLSARMMLDDPLDPTDVVNKFFSVDDKYSYAANVSCRDRETMIDLVLRLPLLRIAKNNPLSACKTREEAVTTVKKYERLSSECQVYVSPPVNVTGRLRFYVDRLTSLRDEHIAEINLKKPIDVRGNTIVHLAALYNKYLFLRFYQRNNNLTRYLTNDFNETPICLFENTQRYRKYFKHEPNRYCTSFVPNDNDDTVKIPTTTTIGGGNVSGGVVDNTTSTDHQHRRRHHNQNRVNVVARGNQTKIEQEEKDDKNKTNIDVKSVKVALLTTTVTVVVLTIVGISCNTIITITIVKHYNNKTNNLISSTLQYNKQKFYTNDESTLPLFS</sequence>
<dbReference type="EMBL" id="AF169823">
    <property type="protein sequence ID" value="AAF33560.1"/>
    <property type="molecule type" value="Genomic_DNA"/>
</dbReference>
<evidence type="ECO:0000313" key="2">
    <source>
        <dbReference type="EMBL" id="AAF33560.1"/>
    </source>
</evidence>
<proteinExistence type="predicted"/>
<reference evidence="2 3" key="4">
    <citation type="journal article" date="1997" name="J. Gen. Virol.">
        <title>Characterization of a putative Spodoptera exigua multicapsid nucleopolyhedrovirus helicase gene.</title>
        <authorList>
            <person name="Heldens J.G."/>
            <person name="Liu Y."/>
            <person name="Zuidema D."/>
            <person name="Goldbach R.W."/>
            <person name="Vlak J.M."/>
        </authorList>
    </citation>
    <scope>NUCLEOTIDE SEQUENCE [LARGE SCALE GENOMIC DNA]</scope>
</reference>